<keyword evidence="2" id="KW-0524">Neurogenesis</keyword>
<comment type="subcellular location">
    <subcellularLocation>
        <location evidence="1">Nucleus</location>
    </subcellularLocation>
</comment>
<feature type="domain" description="BHLH" evidence="7">
    <location>
        <begin position="113"/>
        <end position="165"/>
    </location>
</feature>
<proteinExistence type="predicted"/>
<evidence type="ECO:0000256" key="3">
    <source>
        <dbReference type="ARBA" id="ARBA00023125"/>
    </source>
</evidence>
<feature type="region of interest" description="Disordered" evidence="6">
    <location>
        <begin position="652"/>
        <end position="706"/>
    </location>
</feature>
<dbReference type="SMART" id="SM00353">
    <property type="entry name" value="HLH"/>
    <property type="match status" value="1"/>
</dbReference>
<protein>
    <recommendedName>
        <fullName evidence="7">BHLH domain-containing protein</fullName>
    </recommendedName>
</protein>
<sequence length="743" mass="81565">MTAITPVPFTTTTTTMVVPALNKATSIPVRAIPVPHTNKLILAGPYIVLRTATVAEQVQALRQQEKKAATTILTTTTANAATTIKTEPQTPELLRCKRRADLGKLGFPEAKPVSVSRRNARERNRVKLVNSGFEVLREHVPNGKKNRKMSKVDTLRSAVEYIRQMQEMIDEHDQKEGRSPSGKTNGNVSDENGADNNGSSGDSASPFVLAVSDSEDSDDASPLCGDAMPSTDMVETTIMDYSPLSVSSEKMVIDSINNNNNNNNSKFVNFNMNSENGVNSFQQQMDGVNSEQGLSSMLQQSIVQQMNSLNNTQRVNLQQVNTLNNAQQVNSLHVNSLQVNSLNSVQQVNSLNTLQELDVLDSLDTSTFINASMFVTPTSSSSAMTLPSTSTKTSQSPTVTLITLPVQHSLSHTHSPAANDDVFLSDSQQRILSSRPLGTVTTGAMGTLTTLQGMGSLSGQGLTITQPCRRHLSFTEPDPQRSPQVQDRLSLSEEALASAEQRHQQQLQQQQQQQLQQKQQQQLKQQLQQQQQQQQQLQQQQQHQRQQQQHQQLLSFTLLARQTPSELGQINGNILTLAPHPIPMDQQPIQQQQPQTHQQPEQPQFTLLSNRLSLSDQSANSILSADQSATSNAVPLTDNHHNHGYTIAALPHHHHQQQGLVAPSNAAHVRSQNQAEQAPSPSFSTTSSHTSESGYETESYGGSLEEDLQDLSNWITEICKTARSQGEGDDSTDFLANYPDEPL</sequence>
<keyword evidence="5" id="KW-0175">Coiled coil</keyword>
<dbReference type="InterPro" id="IPR050283">
    <property type="entry name" value="E-box_TF_Regulators"/>
</dbReference>
<evidence type="ECO:0000256" key="2">
    <source>
        <dbReference type="ARBA" id="ARBA00022902"/>
    </source>
</evidence>
<evidence type="ECO:0000313" key="8">
    <source>
        <dbReference type="EMBL" id="KAK7107328.1"/>
    </source>
</evidence>
<evidence type="ECO:0000256" key="5">
    <source>
        <dbReference type="SAM" id="Coils"/>
    </source>
</evidence>
<accession>A0AAN9GFT2</accession>
<evidence type="ECO:0000256" key="1">
    <source>
        <dbReference type="ARBA" id="ARBA00004123"/>
    </source>
</evidence>
<feature type="compositionally biased region" description="Polar residues" evidence="6">
    <location>
        <begin position="670"/>
        <end position="679"/>
    </location>
</feature>
<evidence type="ECO:0000313" key="9">
    <source>
        <dbReference type="Proteomes" id="UP001374579"/>
    </source>
</evidence>
<dbReference type="PANTHER" id="PTHR23349">
    <property type="entry name" value="BASIC HELIX-LOOP-HELIX TRANSCRIPTION FACTOR, TWIST"/>
    <property type="match status" value="1"/>
</dbReference>
<feature type="region of interest" description="Disordered" evidence="6">
    <location>
        <begin position="576"/>
        <end position="603"/>
    </location>
</feature>
<comment type="caution">
    <text evidence="8">The sequence shown here is derived from an EMBL/GenBank/DDBJ whole genome shotgun (WGS) entry which is preliminary data.</text>
</comment>
<dbReference type="PROSITE" id="PS50888">
    <property type="entry name" value="BHLH"/>
    <property type="match status" value="1"/>
</dbReference>
<dbReference type="GO" id="GO:0005634">
    <property type="term" value="C:nucleus"/>
    <property type="evidence" value="ECO:0007669"/>
    <property type="project" value="UniProtKB-SubCell"/>
</dbReference>
<evidence type="ECO:0000256" key="4">
    <source>
        <dbReference type="ARBA" id="ARBA00023242"/>
    </source>
</evidence>
<feature type="compositionally biased region" description="Low complexity" evidence="6">
    <location>
        <begin position="680"/>
        <end position="703"/>
    </location>
</feature>
<dbReference type="PANTHER" id="PTHR23349:SF108">
    <property type="entry name" value="BHLH DOMAIN-CONTAINING PROTEIN"/>
    <property type="match status" value="1"/>
</dbReference>
<dbReference type="Gene3D" id="4.10.280.10">
    <property type="entry name" value="Helix-loop-helix DNA-binding domain"/>
    <property type="match status" value="1"/>
</dbReference>
<keyword evidence="9" id="KW-1185">Reference proteome</keyword>
<dbReference type="Pfam" id="PF00010">
    <property type="entry name" value="HLH"/>
    <property type="match status" value="1"/>
</dbReference>
<dbReference type="CDD" id="cd19723">
    <property type="entry name" value="bHLH_TS_ASCL1_like"/>
    <property type="match status" value="1"/>
</dbReference>
<feature type="coiled-coil region" evidence="5">
    <location>
        <begin position="489"/>
        <end position="547"/>
    </location>
</feature>
<name>A0AAN9GFT2_9CAEN</name>
<feature type="region of interest" description="Disordered" evidence="6">
    <location>
        <begin position="722"/>
        <end position="743"/>
    </location>
</feature>
<dbReference type="GO" id="GO:0046983">
    <property type="term" value="F:protein dimerization activity"/>
    <property type="evidence" value="ECO:0007669"/>
    <property type="project" value="InterPro"/>
</dbReference>
<feature type="compositionally biased region" description="Polar residues" evidence="6">
    <location>
        <begin position="181"/>
        <end position="203"/>
    </location>
</feature>
<keyword evidence="4" id="KW-0539">Nucleus</keyword>
<feature type="region of interest" description="Disordered" evidence="6">
    <location>
        <begin position="170"/>
        <end position="229"/>
    </location>
</feature>
<dbReference type="InterPro" id="IPR011598">
    <property type="entry name" value="bHLH_dom"/>
</dbReference>
<dbReference type="Proteomes" id="UP001374579">
    <property type="component" value="Unassembled WGS sequence"/>
</dbReference>
<gene>
    <name evidence="8" type="ORF">V1264_015272</name>
</gene>
<dbReference type="FunFam" id="4.10.280.10:FF:000029">
    <property type="entry name" value="Achaete-scute family bHLH transcription factor 1"/>
    <property type="match status" value="1"/>
</dbReference>
<dbReference type="EMBL" id="JBAMIC010000004">
    <property type="protein sequence ID" value="KAK7107328.1"/>
    <property type="molecule type" value="Genomic_DNA"/>
</dbReference>
<dbReference type="GO" id="GO:0007399">
    <property type="term" value="P:nervous system development"/>
    <property type="evidence" value="ECO:0007669"/>
    <property type="project" value="UniProtKB-KW"/>
</dbReference>
<feature type="compositionally biased region" description="Low complexity" evidence="6">
    <location>
        <begin position="583"/>
        <end position="603"/>
    </location>
</feature>
<dbReference type="AlphaFoldDB" id="A0AAN9GFT2"/>
<dbReference type="InterPro" id="IPR036638">
    <property type="entry name" value="HLH_DNA-bd_sf"/>
</dbReference>
<organism evidence="8 9">
    <name type="scientific">Littorina saxatilis</name>
    <dbReference type="NCBI Taxonomy" id="31220"/>
    <lineage>
        <taxon>Eukaryota</taxon>
        <taxon>Metazoa</taxon>
        <taxon>Spiralia</taxon>
        <taxon>Lophotrochozoa</taxon>
        <taxon>Mollusca</taxon>
        <taxon>Gastropoda</taxon>
        <taxon>Caenogastropoda</taxon>
        <taxon>Littorinimorpha</taxon>
        <taxon>Littorinoidea</taxon>
        <taxon>Littorinidae</taxon>
        <taxon>Littorina</taxon>
    </lineage>
</organism>
<evidence type="ECO:0000256" key="6">
    <source>
        <dbReference type="SAM" id="MobiDB-lite"/>
    </source>
</evidence>
<reference evidence="8 9" key="1">
    <citation type="submission" date="2024-02" db="EMBL/GenBank/DDBJ databases">
        <title>Chromosome-scale genome assembly of the rough periwinkle Littorina saxatilis.</title>
        <authorList>
            <person name="De Jode A."/>
            <person name="Faria R."/>
            <person name="Formenti G."/>
            <person name="Sims Y."/>
            <person name="Smith T.P."/>
            <person name="Tracey A."/>
            <person name="Wood J.M.D."/>
            <person name="Zagrodzka Z.B."/>
            <person name="Johannesson K."/>
            <person name="Butlin R.K."/>
            <person name="Leder E.H."/>
        </authorList>
    </citation>
    <scope>NUCLEOTIDE SEQUENCE [LARGE SCALE GENOMIC DNA]</scope>
    <source>
        <strain evidence="8">Snail1</strain>
        <tissue evidence="8">Muscle</tissue>
    </source>
</reference>
<evidence type="ECO:0000259" key="7">
    <source>
        <dbReference type="PROSITE" id="PS50888"/>
    </source>
</evidence>
<dbReference type="GO" id="GO:0000977">
    <property type="term" value="F:RNA polymerase II transcription regulatory region sequence-specific DNA binding"/>
    <property type="evidence" value="ECO:0007669"/>
    <property type="project" value="TreeGrafter"/>
</dbReference>
<dbReference type="GO" id="GO:0000981">
    <property type="term" value="F:DNA-binding transcription factor activity, RNA polymerase II-specific"/>
    <property type="evidence" value="ECO:0007669"/>
    <property type="project" value="TreeGrafter"/>
</dbReference>
<keyword evidence="3" id="KW-0238">DNA-binding</keyword>
<dbReference type="SUPFAM" id="SSF47459">
    <property type="entry name" value="HLH, helix-loop-helix DNA-binding domain"/>
    <property type="match status" value="1"/>
</dbReference>